<organism evidence="8 9">
    <name type="scientific">Caenorhabditis auriculariae</name>
    <dbReference type="NCBI Taxonomy" id="2777116"/>
    <lineage>
        <taxon>Eukaryota</taxon>
        <taxon>Metazoa</taxon>
        <taxon>Ecdysozoa</taxon>
        <taxon>Nematoda</taxon>
        <taxon>Chromadorea</taxon>
        <taxon>Rhabditida</taxon>
        <taxon>Rhabditina</taxon>
        <taxon>Rhabditomorpha</taxon>
        <taxon>Rhabditoidea</taxon>
        <taxon>Rhabditidae</taxon>
        <taxon>Peloderinae</taxon>
        <taxon>Caenorhabditis</taxon>
    </lineage>
</organism>
<dbReference type="Pfam" id="PF12756">
    <property type="entry name" value="zf-C2H2_2"/>
    <property type="match status" value="2"/>
</dbReference>
<dbReference type="InterPro" id="IPR036236">
    <property type="entry name" value="Znf_C2H2_sf"/>
</dbReference>
<dbReference type="InterPro" id="IPR013087">
    <property type="entry name" value="Znf_C2H2_type"/>
</dbReference>
<keyword evidence="2 5" id="KW-0863">Zinc-finger</keyword>
<evidence type="ECO:0000256" key="5">
    <source>
        <dbReference type="PROSITE-ProRule" id="PRU00042"/>
    </source>
</evidence>
<evidence type="ECO:0000256" key="4">
    <source>
        <dbReference type="ARBA" id="ARBA00034119"/>
    </source>
</evidence>
<feature type="compositionally biased region" description="Basic and acidic residues" evidence="6">
    <location>
        <begin position="98"/>
        <end position="125"/>
    </location>
</feature>
<dbReference type="PANTHER" id="PTHR13267:SF3">
    <property type="entry name" value="ZINC FINGER PROTEIN 277"/>
    <property type="match status" value="1"/>
</dbReference>
<dbReference type="PANTHER" id="PTHR13267">
    <property type="entry name" value="ZINC FINGER PROTEIN 277"/>
    <property type="match status" value="1"/>
</dbReference>
<feature type="domain" description="C2H2-type" evidence="7">
    <location>
        <begin position="381"/>
        <end position="410"/>
    </location>
</feature>
<feature type="compositionally biased region" description="Basic and acidic residues" evidence="6">
    <location>
        <begin position="1"/>
        <end position="10"/>
    </location>
</feature>
<dbReference type="SMART" id="SM00355">
    <property type="entry name" value="ZnF_C2H2"/>
    <property type="match status" value="4"/>
</dbReference>
<dbReference type="OrthoDB" id="278606at2759"/>
<evidence type="ECO:0000256" key="3">
    <source>
        <dbReference type="ARBA" id="ARBA00022833"/>
    </source>
</evidence>
<keyword evidence="9" id="KW-1185">Reference proteome</keyword>
<sequence>MSAKGGDGDKAVAAAQKEQKECSNETNTEITTEADKSAQKAPADKNKGGHNRHRRKSNTKGDGKEATGTGGNNSTSGGNNSRNGSRHNSQSGPKTHAQRKDWSERKSLSQGGKGDKQKNKDDDHKRTRSTNSSSGKRNARDSTRTMSQASNGEGYEYSDDYDLDEPFSDSEEEATRTRKPQKMSLAIPRGRIRTLSGTVPLVGYSPRWGGPTMCLSCLQFFDLPDQIPQFAEHLLKEHKIVVSEMNLIVDPKRYIEHWRQRFAKESIEKIFPKIEPKAEGEPYHGETDYYYFMSEAISEDYTLRQRLAMRRLEEALSCQQREREDASFQLQCIFCRYNARGNRSKIIHHLYMIHHLNLGSPDNLVFVTEYIEHLKEKLQRNECIYCEKTFSDRNTLMDHMRKRNHREVNPKNNYYDKFYIINYLELGKRWLDVLAEDFEDTMPTFQDSDEEEEDNEWCEWQEDNLDADETRVVCLMCEESEENATQLLDHMKDKHEFDLLHCIKDGNQDMYQRMRLINYIRKQTYNAECWVCLQKPGNPLELQKHLQEHKPLKELPDKTNWDTEENLKPLFGNDHLLWMLESLLDSEAKKEDDQDKEAKKNIGTLIEQSKNDTVDGVIAEDLPDLHEINSTELEELF</sequence>
<evidence type="ECO:0000313" key="8">
    <source>
        <dbReference type="EMBL" id="CAD6193657.1"/>
    </source>
</evidence>
<dbReference type="InterPro" id="IPR040048">
    <property type="entry name" value="ZNF277"/>
</dbReference>
<dbReference type="SUPFAM" id="SSF57667">
    <property type="entry name" value="beta-beta-alpha zinc fingers"/>
    <property type="match status" value="2"/>
</dbReference>
<dbReference type="Proteomes" id="UP000835052">
    <property type="component" value="Unassembled WGS sequence"/>
</dbReference>
<dbReference type="InterPro" id="IPR041661">
    <property type="entry name" value="ZN622/Rei1/Reh1_Znf-C2H2"/>
</dbReference>
<dbReference type="GO" id="GO:0008270">
    <property type="term" value="F:zinc ion binding"/>
    <property type="evidence" value="ECO:0007669"/>
    <property type="project" value="UniProtKB-KW"/>
</dbReference>
<gene>
    <name evidence="8" type="ORF">CAUJ_LOCUS9576</name>
</gene>
<feature type="compositionally biased region" description="Acidic residues" evidence="6">
    <location>
        <begin position="156"/>
        <end position="172"/>
    </location>
</feature>
<evidence type="ECO:0000313" key="9">
    <source>
        <dbReference type="Proteomes" id="UP000835052"/>
    </source>
</evidence>
<keyword evidence="3" id="KW-0862">Zinc</keyword>
<evidence type="ECO:0000256" key="6">
    <source>
        <dbReference type="SAM" id="MobiDB-lite"/>
    </source>
</evidence>
<evidence type="ECO:0000256" key="1">
    <source>
        <dbReference type="ARBA" id="ARBA00022723"/>
    </source>
</evidence>
<feature type="compositionally biased region" description="Low complexity" evidence="6">
    <location>
        <begin position="72"/>
        <end position="92"/>
    </location>
</feature>
<comment type="similarity">
    <text evidence="4">Belongs to the ZNF277 family.</text>
</comment>
<feature type="compositionally biased region" description="Basic residues" evidence="6">
    <location>
        <begin position="48"/>
        <end position="58"/>
    </location>
</feature>
<comment type="caution">
    <text evidence="8">The sequence shown here is derived from an EMBL/GenBank/DDBJ whole genome shotgun (WGS) entry which is preliminary data.</text>
</comment>
<proteinExistence type="inferred from homology"/>
<protein>
    <recommendedName>
        <fullName evidence="7">C2H2-type domain-containing protein</fullName>
    </recommendedName>
</protein>
<evidence type="ECO:0000256" key="2">
    <source>
        <dbReference type="ARBA" id="ARBA00022771"/>
    </source>
</evidence>
<feature type="compositionally biased region" description="Basic and acidic residues" evidence="6">
    <location>
        <begin position="33"/>
        <end position="47"/>
    </location>
</feature>
<keyword evidence="1" id="KW-0479">Metal-binding</keyword>
<dbReference type="PROSITE" id="PS00028">
    <property type="entry name" value="ZINC_FINGER_C2H2_1"/>
    <property type="match status" value="1"/>
</dbReference>
<dbReference type="PROSITE" id="PS50157">
    <property type="entry name" value="ZINC_FINGER_C2H2_2"/>
    <property type="match status" value="1"/>
</dbReference>
<reference evidence="8" key="1">
    <citation type="submission" date="2020-10" db="EMBL/GenBank/DDBJ databases">
        <authorList>
            <person name="Kikuchi T."/>
        </authorList>
    </citation>
    <scope>NUCLEOTIDE SEQUENCE</scope>
    <source>
        <strain evidence="8">NKZ352</strain>
    </source>
</reference>
<dbReference type="EMBL" id="CAJGYM010000037">
    <property type="protein sequence ID" value="CAD6193657.1"/>
    <property type="molecule type" value="Genomic_DNA"/>
</dbReference>
<evidence type="ECO:0000259" key="7">
    <source>
        <dbReference type="PROSITE" id="PS50157"/>
    </source>
</evidence>
<feature type="region of interest" description="Disordered" evidence="6">
    <location>
        <begin position="1"/>
        <end position="183"/>
    </location>
</feature>
<name>A0A8S1HEK2_9PELO</name>
<accession>A0A8S1HEK2</accession>
<dbReference type="AlphaFoldDB" id="A0A8S1HEK2"/>